<reference evidence="2 3" key="1">
    <citation type="submission" date="2020-08" db="EMBL/GenBank/DDBJ databases">
        <title>Sequencing the genomes of 1000 actinobacteria strains.</title>
        <authorList>
            <person name="Klenk H.-P."/>
        </authorList>
    </citation>
    <scope>NUCLEOTIDE SEQUENCE [LARGE SCALE GENOMIC DNA]</scope>
    <source>
        <strain evidence="2 3">DSM 19600</strain>
    </source>
</reference>
<organism evidence="2 3">
    <name type="scientific">Microbacterium invictum</name>
    <dbReference type="NCBI Taxonomy" id="515415"/>
    <lineage>
        <taxon>Bacteria</taxon>
        <taxon>Bacillati</taxon>
        <taxon>Actinomycetota</taxon>
        <taxon>Actinomycetes</taxon>
        <taxon>Micrococcales</taxon>
        <taxon>Microbacteriaceae</taxon>
        <taxon>Microbacterium</taxon>
    </lineage>
</organism>
<accession>A0AA40SQN9</accession>
<keyword evidence="1" id="KW-1133">Transmembrane helix</keyword>
<dbReference type="Pfam" id="PF19650">
    <property type="entry name" value="DUF6153"/>
    <property type="match status" value="1"/>
</dbReference>
<name>A0AA40SQN9_9MICO</name>
<dbReference type="InterPro" id="IPR046151">
    <property type="entry name" value="DUF6153"/>
</dbReference>
<comment type="caution">
    <text evidence="2">The sequence shown here is derived from an EMBL/GenBank/DDBJ whole genome shotgun (WGS) entry which is preliminary data.</text>
</comment>
<gene>
    <name evidence="2" type="ORF">BKA10_002439</name>
</gene>
<keyword evidence="3" id="KW-1185">Reference proteome</keyword>
<protein>
    <submittedName>
        <fullName evidence="2">Lysylphosphatidylglycerol synthetase-like protein (DUF2156 family)</fullName>
    </submittedName>
</protein>
<evidence type="ECO:0000313" key="2">
    <source>
        <dbReference type="EMBL" id="MBB4140645.1"/>
    </source>
</evidence>
<sequence length="147" mass="15075">MLTIRSLQLSRFMLARLLMSCAAALAIIVGLLAMHTFAPPAAHSTSQSISSATLQADHSQVTTEATGAAAVCETDCRSGAPAPLPDHSGVMAFCVLALLAVVLLVGPTTALSIVRSPRISTAFLSLLSGAMAFARPPSLTALSISRT</sequence>
<dbReference type="RefSeq" id="WP_183500147.1">
    <property type="nucleotide sequence ID" value="NZ_BAABCO010000004.1"/>
</dbReference>
<dbReference type="AlphaFoldDB" id="A0AA40SQN9"/>
<proteinExistence type="predicted"/>
<keyword evidence="1" id="KW-0472">Membrane</keyword>
<dbReference type="Proteomes" id="UP000549113">
    <property type="component" value="Unassembled WGS sequence"/>
</dbReference>
<evidence type="ECO:0000313" key="3">
    <source>
        <dbReference type="Proteomes" id="UP000549113"/>
    </source>
</evidence>
<dbReference type="EMBL" id="JACIFH010000001">
    <property type="protein sequence ID" value="MBB4140645.1"/>
    <property type="molecule type" value="Genomic_DNA"/>
</dbReference>
<feature type="transmembrane region" description="Helical" evidence="1">
    <location>
        <begin position="90"/>
        <end position="114"/>
    </location>
</feature>
<keyword evidence="1" id="KW-0812">Transmembrane</keyword>
<evidence type="ECO:0000256" key="1">
    <source>
        <dbReference type="SAM" id="Phobius"/>
    </source>
</evidence>